<comment type="caution">
    <text evidence="3">The sequence shown here is derived from an EMBL/GenBank/DDBJ whole genome shotgun (WGS) entry which is preliminary data.</text>
</comment>
<dbReference type="Proteomes" id="UP000295083">
    <property type="component" value="Unassembled WGS sequence"/>
</dbReference>
<organism evidence="3 4">
    <name type="scientific">Colletotrichum spinosum</name>
    <dbReference type="NCBI Taxonomy" id="1347390"/>
    <lineage>
        <taxon>Eukaryota</taxon>
        <taxon>Fungi</taxon>
        <taxon>Dikarya</taxon>
        <taxon>Ascomycota</taxon>
        <taxon>Pezizomycotina</taxon>
        <taxon>Sordariomycetes</taxon>
        <taxon>Hypocreomycetidae</taxon>
        <taxon>Glomerellales</taxon>
        <taxon>Glomerellaceae</taxon>
        <taxon>Colletotrichum</taxon>
        <taxon>Colletotrichum orbiculare species complex</taxon>
    </lineage>
</organism>
<keyword evidence="4" id="KW-1185">Reference proteome</keyword>
<dbReference type="PANTHER" id="PTHR33112">
    <property type="entry name" value="DOMAIN PROTEIN, PUTATIVE-RELATED"/>
    <property type="match status" value="1"/>
</dbReference>
<evidence type="ECO:0000259" key="2">
    <source>
        <dbReference type="Pfam" id="PF06985"/>
    </source>
</evidence>
<evidence type="ECO:0000256" key="1">
    <source>
        <dbReference type="SAM" id="MobiDB-lite"/>
    </source>
</evidence>
<feature type="region of interest" description="Disordered" evidence="1">
    <location>
        <begin position="277"/>
        <end position="298"/>
    </location>
</feature>
<dbReference type="PANTHER" id="PTHR33112:SF16">
    <property type="entry name" value="HETEROKARYON INCOMPATIBILITY DOMAIN-CONTAINING PROTEIN"/>
    <property type="match status" value="1"/>
</dbReference>
<dbReference type="AlphaFoldDB" id="A0A4V6QEC9"/>
<protein>
    <recommendedName>
        <fullName evidence="2">Heterokaryon incompatibility domain-containing protein</fullName>
    </recommendedName>
</protein>
<dbReference type="Pfam" id="PF06985">
    <property type="entry name" value="HET"/>
    <property type="match status" value="1"/>
</dbReference>
<feature type="domain" description="Heterokaryon incompatibility" evidence="2">
    <location>
        <begin position="175"/>
        <end position="306"/>
    </location>
</feature>
<gene>
    <name evidence="3" type="ORF">C8035_v002062</name>
</gene>
<dbReference type="EMBL" id="QAPG01000124">
    <property type="protein sequence ID" value="TDZ30619.1"/>
    <property type="molecule type" value="Genomic_DNA"/>
</dbReference>
<dbReference type="InterPro" id="IPR010730">
    <property type="entry name" value="HET"/>
</dbReference>
<evidence type="ECO:0000313" key="4">
    <source>
        <dbReference type="Proteomes" id="UP000295083"/>
    </source>
</evidence>
<sequence length="491" mass="53995">MPAWPLELQGLASALLHPTWNNIFESKTNGCEVCGFKGNERFVVSKQILESFAQAARYCHFCGLITCVLRDARLKHNIDISLGGRRDIYLSGANRSNEDSKNPWKGLPFDEDVAQTAGSDECPSLLKQWMATCVSSHAECASEPTQPLPTRVLDVSYDRPKLIISEDLSQRNKDFIALGHCWGTSQPLRTLQGNIRAHLDGIDLATLPQTFQDAVAITRFLGPRYIWIDSLCIVQDDKLDWEREAAKMADVYGLAHLVLGASSAAGGTEGFLDKRANQPLLDHPMPNSSGPSSRGPLERRGWTFQERRYELLWGCGAAVDCECDWDHRPEEGGTPGEDHELMLKNSMSLHPELDRLFGGGPLPRVEAQGSGKTTSTGGLYNLKEWPASSFYADVFLGTAKVEVDGDAIATAVGSLETEEDDVPDDMDFPVWCFVLGTHKSGQTSNASVVVLGVSASHPGKFERVGFVELELGYRSAEDFFADWDVKIVTIV</sequence>
<reference evidence="3 4" key="1">
    <citation type="submission" date="2018-11" db="EMBL/GenBank/DDBJ databases">
        <title>Genome sequence and assembly of Colletotrichum spinosum.</title>
        <authorList>
            <person name="Gan P."/>
            <person name="Shirasu K."/>
        </authorList>
    </citation>
    <scope>NUCLEOTIDE SEQUENCE [LARGE SCALE GENOMIC DNA]</scope>
    <source>
        <strain evidence="3 4">CBS 515.97</strain>
    </source>
</reference>
<name>A0A4V6QEC9_9PEZI</name>
<proteinExistence type="predicted"/>
<evidence type="ECO:0000313" key="3">
    <source>
        <dbReference type="EMBL" id="TDZ30619.1"/>
    </source>
</evidence>
<accession>A0A4V6QEC9</accession>